<name>A0A1I7ZFP1_9BILA</name>
<organism evidence="2 3">
    <name type="scientific">Steinernema glaseri</name>
    <dbReference type="NCBI Taxonomy" id="37863"/>
    <lineage>
        <taxon>Eukaryota</taxon>
        <taxon>Metazoa</taxon>
        <taxon>Ecdysozoa</taxon>
        <taxon>Nematoda</taxon>
        <taxon>Chromadorea</taxon>
        <taxon>Rhabditida</taxon>
        <taxon>Tylenchina</taxon>
        <taxon>Panagrolaimomorpha</taxon>
        <taxon>Strongyloidoidea</taxon>
        <taxon>Steinernematidae</taxon>
        <taxon>Steinernema</taxon>
    </lineage>
</organism>
<proteinExistence type="predicted"/>
<reference evidence="3" key="1">
    <citation type="submission" date="2016-11" db="UniProtKB">
        <authorList>
            <consortium name="WormBaseParasite"/>
        </authorList>
    </citation>
    <scope>IDENTIFICATION</scope>
</reference>
<keyword evidence="2" id="KW-1185">Reference proteome</keyword>
<dbReference type="AlphaFoldDB" id="A0A1I7ZFP1"/>
<dbReference type="Proteomes" id="UP000095287">
    <property type="component" value="Unplaced"/>
</dbReference>
<dbReference type="WBParaSite" id="L893_g25978.t1">
    <property type="protein sequence ID" value="L893_g25978.t1"/>
    <property type="gene ID" value="L893_g25978"/>
</dbReference>
<accession>A0A1I7ZFP1</accession>
<feature type="region of interest" description="Disordered" evidence="1">
    <location>
        <begin position="1"/>
        <end position="26"/>
    </location>
</feature>
<evidence type="ECO:0000256" key="1">
    <source>
        <dbReference type="SAM" id="MobiDB-lite"/>
    </source>
</evidence>
<evidence type="ECO:0000313" key="3">
    <source>
        <dbReference type="WBParaSite" id="L893_g25978.t1"/>
    </source>
</evidence>
<sequence length="86" mass="9738">MKALDNHWVPSANRMLKSNTPPTAVIPKTYPIKRKRQRSDAYGVAASSFARSYDPPSLDHMKKRSVLELTPSHESSELLDTFLRVV</sequence>
<evidence type="ECO:0000313" key="2">
    <source>
        <dbReference type="Proteomes" id="UP000095287"/>
    </source>
</evidence>
<protein>
    <submittedName>
        <fullName evidence="3">Uncharacterized protein</fullName>
    </submittedName>
</protein>